<evidence type="ECO:0000313" key="2">
    <source>
        <dbReference type="EMBL" id="CDW58016.1"/>
    </source>
</evidence>
<keyword evidence="3" id="KW-1185">Reference proteome</keyword>
<gene>
    <name evidence="2" type="ORF">TTRE_0000631701</name>
</gene>
<feature type="signal peptide" evidence="1">
    <location>
        <begin position="1"/>
        <end position="24"/>
    </location>
</feature>
<reference evidence="2" key="2">
    <citation type="submission" date="2014-03" db="EMBL/GenBank/DDBJ databases">
        <title>The whipworm genome and dual-species transcriptomics of an intimate host-pathogen interaction.</title>
        <authorList>
            <person name="Foth B.J."/>
            <person name="Tsai I.J."/>
            <person name="Reid A.J."/>
            <person name="Bancroft A.J."/>
            <person name="Nichol S."/>
            <person name="Tracey A."/>
            <person name="Holroyd N."/>
            <person name="Cotton J.A."/>
            <person name="Stanley E.J."/>
            <person name="Zarowiecki M."/>
            <person name="Liu J.Z."/>
            <person name="Huckvale T."/>
            <person name="Cooper P.J."/>
            <person name="Grencis R.K."/>
            <person name="Berriman M."/>
        </authorList>
    </citation>
    <scope>NUCLEOTIDE SEQUENCE [LARGE SCALE GENOMIC DNA]</scope>
</reference>
<evidence type="ECO:0000256" key="1">
    <source>
        <dbReference type="SAM" id="SignalP"/>
    </source>
</evidence>
<evidence type="ECO:0000313" key="3">
    <source>
        <dbReference type="Proteomes" id="UP000030665"/>
    </source>
</evidence>
<feature type="chain" id="PRO_5001728799" description="EGF-like domain-containing protein" evidence="1">
    <location>
        <begin position="25"/>
        <end position="371"/>
    </location>
</feature>
<dbReference type="OrthoDB" id="430340at2759"/>
<evidence type="ECO:0008006" key="4">
    <source>
        <dbReference type="Google" id="ProtNLM"/>
    </source>
</evidence>
<reference evidence="2" key="1">
    <citation type="submission" date="2014-01" db="EMBL/GenBank/DDBJ databases">
        <authorList>
            <person name="Aslett M."/>
        </authorList>
    </citation>
    <scope>NUCLEOTIDE SEQUENCE</scope>
</reference>
<dbReference type="EMBL" id="HG806252">
    <property type="protein sequence ID" value="CDW58016.1"/>
    <property type="molecule type" value="Genomic_DNA"/>
</dbReference>
<dbReference type="Proteomes" id="UP000030665">
    <property type="component" value="Unassembled WGS sequence"/>
</dbReference>
<name>A0A077ZC88_TRITR</name>
<dbReference type="STRING" id="36087.A0A077ZC88"/>
<keyword evidence="1" id="KW-0732">Signal</keyword>
<proteinExistence type="predicted"/>
<accession>A0A077ZC88</accession>
<sequence>MTIVGGNLLASAIASLFIVFSVRAETTICPYEIDAEKNPGWFDYTRQKCITAFGSENPQRSGITIYDWWDECRSLLRGNLVTLSLEDARGAYDLGNAVDSVFNSILSVPRKDLSFLAAYRIDSALLKRNFGEEPVSVKINLTRFSREPVKDQENYLTTGHSGWTKVNGPYHYNYSTIRMETLRIHLAVDRWISFPTGLCALYRLQGGIIKEVEYSACDDKTLWSAVALCESDRTLKCAGPEKGLQSHRKFFPSVQCSSCYGDGKGPFCLSGNLKLSANNVEQEQAKCGNKTCRKGELCEKGPKTSEWTCRQLPNKSISFPKKKRDFLDMLFRMSLAEMCGPGNLSSDGRKCVCPSTVTGRRCEIPLGKSIL</sequence>
<dbReference type="AlphaFoldDB" id="A0A077ZC88"/>
<organism evidence="2 3">
    <name type="scientific">Trichuris trichiura</name>
    <name type="common">Whipworm</name>
    <name type="synonym">Trichocephalus trichiurus</name>
    <dbReference type="NCBI Taxonomy" id="36087"/>
    <lineage>
        <taxon>Eukaryota</taxon>
        <taxon>Metazoa</taxon>
        <taxon>Ecdysozoa</taxon>
        <taxon>Nematoda</taxon>
        <taxon>Enoplea</taxon>
        <taxon>Dorylaimia</taxon>
        <taxon>Trichinellida</taxon>
        <taxon>Trichuridae</taxon>
        <taxon>Trichuris</taxon>
    </lineage>
</organism>
<protein>
    <recommendedName>
        <fullName evidence="4">EGF-like domain-containing protein</fullName>
    </recommendedName>
</protein>